<reference evidence="1" key="2">
    <citation type="journal article" date="2015" name="Fish Shellfish Immunol.">
        <title>Early steps in the European eel (Anguilla anguilla)-Vibrio vulnificus interaction in the gills: Role of the RtxA13 toxin.</title>
        <authorList>
            <person name="Callol A."/>
            <person name="Pajuelo D."/>
            <person name="Ebbesson L."/>
            <person name="Teles M."/>
            <person name="MacKenzie S."/>
            <person name="Amaro C."/>
        </authorList>
    </citation>
    <scope>NUCLEOTIDE SEQUENCE</scope>
</reference>
<sequence>MTNGEELKLKWLGATYHFYAISDIIESRIIQCQRAPHKLFGRQNPVVRFQREKTLHHILVIETNLKFTTQAFFQDATDNSAITRSLLLPSIV</sequence>
<dbReference type="EMBL" id="GBXM01103222">
    <property type="protein sequence ID" value="JAH05355.1"/>
    <property type="molecule type" value="Transcribed_RNA"/>
</dbReference>
<evidence type="ECO:0000313" key="1">
    <source>
        <dbReference type="EMBL" id="JAH05355.1"/>
    </source>
</evidence>
<name>A0A0E9PMR3_ANGAN</name>
<proteinExistence type="predicted"/>
<protein>
    <submittedName>
        <fullName evidence="1">Uncharacterized protein</fullName>
    </submittedName>
</protein>
<reference evidence="1" key="1">
    <citation type="submission" date="2014-11" db="EMBL/GenBank/DDBJ databases">
        <authorList>
            <person name="Amaro Gonzalez C."/>
        </authorList>
    </citation>
    <scope>NUCLEOTIDE SEQUENCE</scope>
</reference>
<dbReference type="AlphaFoldDB" id="A0A0E9PMR3"/>
<accession>A0A0E9PMR3</accession>
<organism evidence="1">
    <name type="scientific">Anguilla anguilla</name>
    <name type="common">European freshwater eel</name>
    <name type="synonym">Muraena anguilla</name>
    <dbReference type="NCBI Taxonomy" id="7936"/>
    <lineage>
        <taxon>Eukaryota</taxon>
        <taxon>Metazoa</taxon>
        <taxon>Chordata</taxon>
        <taxon>Craniata</taxon>
        <taxon>Vertebrata</taxon>
        <taxon>Euteleostomi</taxon>
        <taxon>Actinopterygii</taxon>
        <taxon>Neopterygii</taxon>
        <taxon>Teleostei</taxon>
        <taxon>Anguilliformes</taxon>
        <taxon>Anguillidae</taxon>
        <taxon>Anguilla</taxon>
    </lineage>
</organism>